<reference evidence="2" key="1">
    <citation type="submission" date="2021-02" db="EMBL/GenBank/DDBJ databases">
        <authorList>
            <person name="Dougan E. K."/>
            <person name="Rhodes N."/>
            <person name="Thang M."/>
            <person name="Chan C."/>
        </authorList>
    </citation>
    <scope>NUCLEOTIDE SEQUENCE</scope>
</reference>
<evidence type="ECO:0000313" key="2">
    <source>
        <dbReference type="EMBL" id="CAE8719328.1"/>
    </source>
</evidence>
<feature type="signal peptide" evidence="1">
    <location>
        <begin position="1"/>
        <end position="26"/>
    </location>
</feature>
<feature type="chain" id="PRO_5033065488" evidence="1">
    <location>
        <begin position="27"/>
        <end position="306"/>
    </location>
</feature>
<dbReference type="EMBL" id="CAJNNW010033512">
    <property type="protein sequence ID" value="CAE8719328.1"/>
    <property type="molecule type" value="Genomic_DNA"/>
</dbReference>
<dbReference type="Proteomes" id="UP000626109">
    <property type="component" value="Unassembled WGS sequence"/>
</dbReference>
<dbReference type="AlphaFoldDB" id="A0A813LAR2"/>
<evidence type="ECO:0000313" key="3">
    <source>
        <dbReference type="Proteomes" id="UP000626109"/>
    </source>
</evidence>
<accession>A0A813LAR2</accession>
<gene>
    <name evidence="2" type="ORF">PGLA2088_LOCUS40588</name>
</gene>
<name>A0A813LAR2_POLGL</name>
<evidence type="ECO:0000256" key="1">
    <source>
        <dbReference type="SAM" id="SignalP"/>
    </source>
</evidence>
<comment type="caution">
    <text evidence="2">The sequence shown here is derived from an EMBL/GenBank/DDBJ whole genome shotgun (WGS) entry which is preliminary data.</text>
</comment>
<protein>
    <submittedName>
        <fullName evidence="2">Uncharacterized protein</fullName>
    </submittedName>
</protein>
<sequence>MASSSALASLCTQFLTCCLVTDRALGGWVPLRRVEASGERGLADSVEDIPLSIWMQMYVLPDHEAMLPMLKSQLQEELSRQPQAQLPARPKQAPAAPAAVAAAAVATVPRWGPASPAADPSPSQRLIAAPAATVSDLIDVSLDDGPELIPAAAAASPFRFSHGLLDDDGPELIPAEASSGYNTMLPRLQAFSGYNSELPRLKATPFVSTSSSPSAFGFIAAAAPGPSLDLAALYSDPGEVPKAQRYDAFAAQPKFEALRGLVSEDLGLGSGGKAGAALSSNGAGQPKSLQGLEEMAFSGLQSSMRF</sequence>
<organism evidence="2 3">
    <name type="scientific">Polarella glacialis</name>
    <name type="common">Dinoflagellate</name>
    <dbReference type="NCBI Taxonomy" id="89957"/>
    <lineage>
        <taxon>Eukaryota</taxon>
        <taxon>Sar</taxon>
        <taxon>Alveolata</taxon>
        <taxon>Dinophyceae</taxon>
        <taxon>Suessiales</taxon>
        <taxon>Suessiaceae</taxon>
        <taxon>Polarella</taxon>
    </lineage>
</organism>
<keyword evidence="1" id="KW-0732">Signal</keyword>
<proteinExistence type="predicted"/>